<name>A0AAD9QFR0_ACRCE</name>
<dbReference type="EMBL" id="JARQWQ010000036">
    <property type="protein sequence ID" value="KAK2560438.1"/>
    <property type="molecule type" value="Genomic_DNA"/>
</dbReference>
<reference evidence="1" key="2">
    <citation type="journal article" date="2023" name="Science">
        <title>Genomic signatures of disease resistance in endangered staghorn corals.</title>
        <authorList>
            <person name="Vollmer S.V."/>
            <person name="Selwyn J.D."/>
            <person name="Despard B.A."/>
            <person name="Roesel C.L."/>
        </authorList>
    </citation>
    <scope>NUCLEOTIDE SEQUENCE</scope>
    <source>
        <strain evidence="1">K2</strain>
    </source>
</reference>
<accession>A0AAD9QFR0</accession>
<organism evidence="1 2">
    <name type="scientific">Acropora cervicornis</name>
    <name type="common">Staghorn coral</name>
    <dbReference type="NCBI Taxonomy" id="6130"/>
    <lineage>
        <taxon>Eukaryota</taxon>
        <taxon>Metazoa</taxon>
        <taxon>Cnidaria</taxon>
        <taxon>Anthozoa</taxon>
        <taxon>Hexacorallia</taxon>
        <taxon>Scleractinia</taxon>
        <taxon>Astrocoeniina</taxon>
        <taxon>Acroporidae</taxon>
        <taxon>Acropora</taxon>
    </lineage>
</organism>
<dbReference type="AlphaFoldDB" id="A0AAD9QFR0"/>
<protein>
    <submittedName>
        <fullName evidence="1">Uncharacterized protein</fullName>
    </submittedName>
</protein>
<sequence length="47" mass="5787">MFKLFDFFTSCKRHKQVRTPQCYPYNHSSGNLVCWFSYWCRCLLQLC</sequence>
<evidence type="ECO:0000313" key="2">
    <source>
        <dbReference type="Proteomes" id="UP001249851"/>
    </source>
</evidence>
<gene>
    <name evidence="1" type="ORF">P5673_016782</name>
</gene>
<proteinExistence type="predicted"/>
<comment type="caution">
    <text evidence="1">The sequence shown here is derived from an EMBL/GenBank/DDBJ whole genome shotgun (WGS) entry which is preliminary data.</text>
</comment>
<evidence type="ECO:0000313" key="1">
    <source>
        <dbReference type="EMBL" id="KAK2560438.1"/>
    </source>
</evidence>
<dbReference type="Proteomes" id="UP001249851">
    <property type="component" value="Unassembled WGS sequence"/>
</dbReference>
<reference evidence="1" key="1">
    <citation type="journal article" date="2023" name="G3 (Bethesda)">
        <title>Whole genome assembly and annotation of the endangered Caribbean coral Acropora cervicornis.</title>
        <authorList>
            <person name="Selwyn J.D."/>
            <person name="Vollmer S.V."/>
        </authorList>
    </citation>
    <scope>NUCLEOTIDE SEQUENCE</scope>
    <source>
        <strain evidence="1">K2</strain>
    </source>
</reference>
<keyword evidence="2" id="KW-1185">Reference proteome</keyword>